<gene>
    <name evidence="5" type="ORF">CfE428DRAFT_4329</name>
</gene>
<dbReference type="AlphaFoldDB" id="B4D5Z0"/>
<dbReference type="PANTHER" id="PTHR15337:SF11">
    <property type="entry name" value="THIOREDOXIN DOMAIN-CONTAINING PROTEIN"/>
    <property type="match status" value="1"/>
</dbReference>
<feature type="signal peptide" evidence="3">
    <location>
        <begin position="1"/>
        <end position="22"/>
    </location>
</feature>
<dbReference type="InterPro" id="IPR013766">
    <property type="entry name" value="Thioredoxin_domain"/>
</dbReference>
<name>B4D5Z0_9BACT</name>
<dbReference type="STRING" id="497964.CfE428DRAFT_4329"/>
<reference evidence="5 6" key="1">
    <citation type="journal article" date="2011" name="J. Bacteriol.">
        <title>Genome sequence of Chthoniobacter flavus Ellin428, an aerobic heterotrophic soil bacterium.</title>
        <authorList>
            <person name="Kant R."/>
            <person name="van Passel M.W."/>
            <person name="Palva A."/>
            <person name="Lucas S."/>
            <person name="Lapidus A."/>
            <person name="Glavina Del Rio T."/>
            <person name="Dalin E."/>
            <person name="Tice H."/>
            <person name="Bruce D."/>
            <person name="Goodwin L."/>
            <person name="Pitluck S."/>
            <person name="Larimer F.W."/>
            <person name="Land M.L."/>
            <person name="Hauser L."/>
            <person name="Sangwan P."/>
            <person name="de Vos W.M."/>
            <person name="Janssen P.H."/>
            <person name="Smidt H."/>
        </authorList>
    </citation>
    <scope>NUCLEOTIDE SEQUENCE [LARGE SCALE GENOMIC DNA]</scope>
    <source>
        <strain evidence="5 6">Ellin428</strain>
    </source>
</reference>
<dbReference type="InterPro" id="IPR051099">
    <property type="entry name" value="AGR/TXD"/>
</dbReference>
<feature type="domain" description="Thioredoxin" evidence="4">
    <location>
        <begin position="7"/>
        <end position="147"/>
    </location>
</feature>
<comment type="caution">
    <text evidence="5">The sequence shown here is derived from an EMBL/GenBank/DDBJ whole genome shotgun (WGS) entry which is preliminary data.</text>
</comment>
<evidence type="ECO:0000256" key="2">
    <source>
        <dbReference type="SAM" id="MobiDB-lite"/>
    </source>
</evidence>
<dbReference type="InParanoid" id="B4D5Z0"/>
<dbReference type="SUPFAM" id="SSF52833">
    <property type="entry name" value="Thioredoxin-like"/>
    <property type="match status" value="1"/>
</dbReference>
<dbReference type="EMBL" id="ABVL01000014">
    <property type="protein sequence ID" value="EDY18193.1"/>
    <property type="molecule type" value="Genomic_DNA"/>
</dbReference>
<evidence type="ECO:0000313" key="5">
    <source>
        <dbReference type="EMBL" id="EDY18193.1"/>
    </source>
</evidence>
<proteinExistence type="predicted"/>
<organism evidence="5 6">
    <name type="scientific">Chthoniobacter flavus Ellin428</name>
    <dbReference type="NCBI Taxonomy" id="497964"/>
    <lineage>
        <taxon>Bacteria</taxon>
        <taxon>Pseudomonadati</taxon>
        <taxon>Verrucomicrobiota</taxon>
        <taxon>Spartobacteria</taxon>
        <taxon>Chthoniobacterales</taxon>
        <taxon>Chthoniobacteraceae</taxon>
        <taxon>Chthoniobacter</taxon>
    </lineage>
</organism>
<dbReference type="PROSITE" id="PS51352">
    <property type="entry name" value="THIOREDOXIN_2"/>
    <property type="match status" value="1"/>
</dbReference>
<dbReference type="eggNOG" id="COG0526">
    <property type="taxonomic scope" value="Bacteria"/>
</dbReference>
<feature type="compositionally biased region" description="Polar residues" evidence="2">
    <location>
        <begin position="161"/>
        <end position="172"/>
    </location>
</feature>
<dbReference type="InterPro" id="IPR012336">
    <property type="entry name" value="Thioredoxin-like_fold"/>
</dbReference>
<feature type="region of interest" description="Disordered" evidence="2">
    <location>
        <begin position="149"/>
        <end position="183"/>
    </location>
</feature>
<evidence type="ECO:0000256" key="1">
    <source>
        <dbReference type="ARBA" id="ARBA00022729"/>
    </source>
</evidence>
<feature type="chain" id="PRO_5002802490" evidence="3">
    <location>
        <begin position="23"/>
        <end position="183"/>
    </location>
</feature>
<dbReference type="PANTHER" id="PTHR15337">
    <property type="entry name" value="ANTERIOR GRADIENT PROTEIN-RELATED"/>
    <property type="match status" value="1"/>
</dbReference>
<sequence length="183" mass="19640">MNMKSFYATALVASALSLAAIAAEPKGWTDNYTQAVAKAKAEKKYVLLDFTGSDWCGFCKVLDKEVFSTPHFESWAKKNVVLVTVDFPHQTPLSAQVKKQNSELMSKYPTRGFPTIVITDADGKELAKETGYQPGTGAVAYVQKLETELKKNGPLPGETNGGSSSAGGTQEPSIFKTPPAGTK</sequence>
<evidence type="ECO:0000256" key="3">
    <source>
        <dbReference type="SAM" id="SignalP"/>
    </source>
</evidence>
<accession>B4D5Z0</accession>
<dbReference type="InterPro" id="IPR036249">
    <property type="entry name" value="Thioredoxin-like_sf"/>
</dbReference>
<dbReference type="RefSeq" id="WP_006981653.1">
    <property type="nucleotide sequence ID" value="NZ_ABVL01000014.1"/>
</dbReference>
<dbReference type="Proteomes" id="UP000005824">
    <property type="component" value="Unassembled WGS sequence"/>
</dbReference>
<keyword evidence="6" id="KW-1185">Reference proteome</keyword>
<protein>
    <submittedName>
        <fullName evidence="5">Thioredoxin domain protein</fullName>
    </submittedName>
</protein>
<dbReference type="Gene3D" id="3.40.30.10">
    <property type="entry name" value="Glutaredoxin"/>
    <property type="match status" value="1"/>
</dbReference>
<evidence type="ECO:0000259" key="4">
    <source>
        <dbReference type="PROSITE" id="PS51352"/>
    </source>
</evidence>
<evidence type="ECO:0000313" key="6">
    <source>
        <dbReference type="Proteomes" id="UP000005824"/>
    </source>
</evidence>
<dbReference type="Pfam" id="PF13098">
    <property type="entry name" value="Thioredoxin_2"/>
    <property type="match status" value="1"/>
</dbReference>
<keyword evidence="1 3" id="KW-0732">Signal</keyword>